<dbReference type="EMBL" id="JAYKXH010000001">
    <property type="protein sequence ID" value="KAK7175768.1"/>
    <property type="molecule type" value="Genomic_DNA"/>
</dbReference>
<dbReference type="PROSITE" id="PS50221">
    <property type="entry name" value="GAIN_B"/>
    <property type="match status" value="1"/>
</dbReference>
<reference evidence="9 10" key="1">
    <citation type="submission" date="2024-02" db="EMBL/GenBank/DDBJ databases">
        <title>Chromosome-level genome assembly of the Eurasian Minnow (Phoxinus phoxinus).</title>
        <authorList>
            <person name="Oriowo T.O."/>
            <person name="Martin S."/>
            <person name="Stange M."/>
            <person name="Chrysostomakis Y."/>
            <person name="Brown T."/>
            <person name="Winkler S."/>
            <person name="Kukowka S."/>
            <person name="Myers E.W."/>
            <person name="Bohne A."/>
        </authorList>
    </citation>
    <scope>NUCLEOTIDE SEQUENCE [LARGE SCALE GENOMIC DNA]</scope>
    <source>
        <strain evidence="9">ZFMK-TIS-60720</strain>
        <tissue evidence="9">Whole Organism</tissue>
    </source>
</reference>
<dbReference type="AlphaFoldDB" id="A0AAN9DNS9"/>
<dbReference type="Proteomes" id="UP001364617">
    <property type="component" value="Unassembled WGS sequence"/>
</dbReference>
<keyword evidence="4 6" id="KW-0472">Membrane</keyword>
<feature type="transmembrane region" description="Helical" evidence="6">
    <location>
        <begin position="310"/>
        <end position="329"/>
    </location>
</feature>
<keyword evidence="2 6" id="KW-0812">Transmembrane</keyword>
<dbReference type="GO" id="GO:0004930">
    <property type="term" value="F:G protein-coupled receptor activity"/>
    <property type="evidence" value="ECO:0007669"/>
    <property type="project" value="InterPro"/>
</dbReference>
<comment type="caution">
    <text evidence="9">The sequence shown here is derived from an EMBL/GenBank/DDBJ whole genome shotgun (WGS) entry which is preliminary data.</text>
</comment>
<sequence length="472" mass="53540">MSTYNSVEKEAIHSIINTTKELRTYYFKDLALTVVKMNKMTNGLVPITAPNVSNETRTVKTWIPMEAFQNVSEDQQKVGVVTYDSDEQFNLDNAIMSKVIRIEVFERDIVNLTNPLIIHFPVNNYTNHTNTNYMYSCQYYDEQGNSTWKTDGCNTTQLSDDVVRCSCNHMTPFAVLLVAVNNIDERQWDILSYISYIGCGLSAIFSAFAVLSFMFNRNARAEVSSSIHVSLSGALFLLNISFMLSEWAATLGKEEFCVFIAVMIHYSLLCCFTWMAVEALHLYLLLIRVFNIYIKYYMTKLSLIGWGIPAAVVGSLLTIQITHPLYGTINVKLSNSNATNAVCWLKEPLVLYGVNLSYFTVIFLFNLLVLLKVSRQIFKLKQVEKKKHKIPVKDAGTVLGLMCLLGTTWGLVFLGSGYTNYIILYLFCISNTMQGASIFLWMCLTMRPDKQKAAHTKSLSTVDTFTIDKQKE</sequence>
<feature type="transmembrane region" description="Helical" evidence="6">
    <location>
        <begin position="395"/>
        <end position="416"/>
    </location>
</feature>
<dbReference type="Gene3D" id="2.60.220.50">
    <property type="match status" value="1"/>
</dbReference>
<dbReference type="GO" id="GO:0007189">
    <property type="term" value="P:adenylate cyclase-activating G protein-coupled receptor signaling pathway"/>
    <property type="evidence" value="ECO:0007669"/>
    <property type="project" value="TreeGrafter"/>
</dbReference>
<dbReference type="InterPro" id="IPR000203">
    <property type="entry name" value="GPS"/>
</dbReference>
<dbReference type="PRINTS" id="PR00249">
    <property type="entry name" value="GPCRSECRETIN"/>
</dbReference>
<evidence type="ECO:0000259" key="8">
    <source>
        <dbReference type="PROSITE" id="PS50261"/>
    </source>
</evidence>
<proteinExistence type="predicted"/>
<dbReference type="InterPro" id="IPR057244">
    <property type="entry name" value="GAIN_B"/>
</dbReference>
<feature type="transmembrane region" description="Helical" evidence="6">
    <location>
        <begin position="422"/>
        <end position="444"/>
    </location>
</feature>
<dbReference type="GO" id="GO:0007166">
    <property type="term" value="P:cell surface receptor signaling pathway"/>
    <property type="evidence" value="ECO:0007669"/>
    <property type="project" value="InterPro"/>
</dbReference>
<evidence type="ECO:0000256" key="1">
    <source>
        <dbReference type="ARBA" id="ARBA00004141"/>
    </source>
</evidence>
<feature type="transmembrane region" description="Helical" evidence="6">
    <location>
        <begin position="256"/>
        <end position="275"/>
    </location>
</feature>
<dbReference type="Gene3D" id="1.20.1070.10">
    <property type="entry name" value="Rhodopsin 7-helix transmembrane proteins"/>
    <property type="match status" value="1"/>
</dbReference>
<dbReference type="PROSITE" id="PS50261">
    <property type="entry name" value="G_PROTEIN_RECEP_F2_4"/>
    <property type="match status" value="1"/>
</dbReference>
<dbReference type="InterPro" id="IPR017981">
    <property type="entry name" value="GPCR_2-like_7TM"/>
</dbReference>
<feature type="domain" description="GAIN-B" evidence="7">
    <location>
        <begin position="36"/>
        <end position="184"/>
    </location>
</feature>
<evidence type="ECO:0000259" key="7">
    <source>
        <dbReference type="PROSITE" id="PS50221"/>
    </source>
</evidence>
<evidence type="ECO:0000256" key="6">
    <source>
        <dbReference type="SAM" id="Phobius"/>
    </source>
</evidence>
<evidence type="ECO:0000256" key="4">
    <source>
        <dbReference type="ARBA" id="ARBA00023136"/>
    </source>
</evidence>
<evidence type="ECO:0000256" key="3">
    <source>
        <dbReference type="ARBA" id="ARBA00022989"/>
    </source>
</evidence>
<dbReference type="InterPro" id="IPR046338">
    <property type="entry name" value="GAIN_dom_sf"/>
</dbReference>
<dbReference type="Pfam" id="PF01825">
    <property type="entry name" value="GPS"/>
    <property type="match status" value="1"/>
</dbReference>
<organism evidence="9 10">
    <name type="scientific">Phoxinus phoxinus</name>
    <name type="common">Eurasian minnow</name>
    <dbReference type="NCBI Taxonomy" id="58324"/>
    <lineage>
        <taxon>Eukaryota</taxon>
        <taxon>Metazoa</taxon>
        <taxon>Chordata</taxon>
        <taxon>Craniata</taxon>
        <taxon>Vertebrata</taxon>
        <taxon>Euteleostomi</taxon>
        <taxon>Actinopterygii</taxon>
        <taxon>Neopterygii</taxon>
        <taxon>Teleostei</taxon>
        <taxon>Ostariophysi</taxon>
        <taxon>Cypriniformes</taxon>
        <taxon>Leuciscidae</taxon>
        <taxon>Phoxininae</taxon>
        <taxon>Phoxinus</taxon>
    </lineage>
</organism>
<feature type="transmembrane region" description="Helical" evidence="6">
    <location>
        <begin position="193"/>
        <end position="215"/>
    </location>
</feature>
<keyword evidence="5" id="KW-1015">Disulfide bond</keyword>
<name>A0AAN9DNS9_9TELE</name>
<feature type="domain" description="G-protein coupled receptors family 2 profile 2" evidence="8">
    <location>
        <begin position="191"/>
        <end position="446"/>
    </location>
</feature>
<evidence type="ECO:0000256" key="2">
    <source>
        <dbReference type="ARBA" id="ARBA00022692"/>
    </source>
</evidence>
<feature type="transmembrane region" description="Helical" evidence="6">
    <location>
        <begin position="227"/>
        <end position="244"/>
    </location>
</feature>
<gene>
    <name evidence="9" type="ORF">R3I93_000132</name>
</gene>
<dbReference type="InterPro" id="IPR000832">
    <property type="entry name" value="GPCR_2_secretin-like"/>
</dbReference>
<evidence type="ECO:0000256" key="5">
    <source>
        <dbReference type="ARBA" id="ARBA00023157"/>
    </source>
</evidence>
<accession>A0AAN9DNS9</accession>
<feature type="transmembrane region" description="Helical" evidence="6">
    <location>
        <begin position="349"/>
        <end position="374"/>
    </location>
</feature>
<keyword evidence="10" id="KW-1185">Reference proteome</keyword>
<evidence type="ECO:0000313" key="10">
    <source>
        <dbReference type="Proteomes" id="UP001364617"/>
    </source>
</evidence>
<dbReference type="GO" id="GO:0005886">
    <property type="term" value="C:plasma membrane"/>
    <property type="evidence" value="ECO:0007669"/>
    <property type="project" value="TreeGrafter"/>
</dbReference>
<dbReference type="Pfam" id="PF00002">
    <property type="entry name" value="7tm_2"/>
    <property type="match status" value="1"/>
</dbReference>
<dbReference type="PANTHER" id="PTHR12011:SF454">
    <property type="entry name" value="ADHESION G-PROTEIN COUPLED RECEPTOR G5-LIKE"/>
    <property type="match status" value="1"/>
</dbReference>
<dbReference type="SMART" id="SM00303">
    <property type="entry name" value="GPS"/>
    <property type="match status" value="1"/>
</dbReference>
<comment type="subcellular location">
    <subcellularLocation>
        <location evidence="1">Membrane</location>
        <topology evidence="1">Multi-pass membrane protein</topology>
    </subcellularLocation>
</comment>
<dbReference type="PANTHER" id="PTHR12011">
    <property type="entry name" value="ADHESION G-PROTEIN COUPLED RECEPTOR"/>
    <property type="match status" value="1"/>
</dbReference>
<evidence type="ECO:0000313" key="9">
    <source>
        <dbReference type="EMBL" id="KAK7175768.1"/>
    </source>
</evidence>
<protein>
    <submittedName>
        <fullName evidence="9">Uncharacterized protein</fullName>
    </submittedName>
</protein>
<keyword evidence="3 6" id="KW-1133">Transmembrane helix</keyword>